<dbReference type="GeneID" id="92085086"/>
<keyword evidence="1" id="KW-0175">Coiled coil</keyword>
<dbReference type="RefSeq" id="XP_066722655.1">
    <property type="nucleotide sequence ID" value="XM_066852023.1"/>
</dbReference>
<proteinExistence type="predicted"/>
<evidence type="ECO:0000313" key="3">
    <source>
        <dbReference type="Proteomes" id="UP001480595"/>
    </source>
</evidence>
<protein>
    <submittedName>
        <fullName evidence="2">Uncharacterized protein</fullName>
    </submittedName>
</protein>
<organism evidence="2 3">
    <name type="scientific">Apiospora phragmitis</name>
    <dbReference type="NCBI Taxonomy" id="2905665"/>
    <lineage>
        <taxon>Eukaryota</taxon>
        <taxon>Fungi</taxon>
        <taxon>Dikarya</taxon>
        <taxon>Ascomycota</taxon>
        <taxon>Pezizomycotina</taxon>
        <taxon>Sordariomycetes</taxon>
        <taxon>Xylariomycetidae</taxon>
        <taxon>Amphisphaeriales</taxon>
        <taxon>Apiosporaceae</taxon>
        <taxon>Apiospora</taxon>
    </lineage>
</organism>
<evidence type="ECO:0000256" key="1">
    <source>
        <dbReference type="SAM" id="Coils"/>
    </source>
</evidence>
<comment type="caution">
    <text evidence="2">The sequence shown here is derived from an EMBL/GenBank/DDBJ whole genome shotgun (WGS) entry which is preliminary data.</text>
</comment>
<evidence type="ECO:0000313" key="2">
    <source>
        <dbReference type="EMBL" id="KAK8091109.1"/>
    </source>
</evidence>
<sequence>MSNPDHYVFSNSDHDYGRNVPEDDEELCKILDTSAPEAVRERRLKERAGRKLRRELREVAELKAELEQKIWRAKLAEHYYVWKTDVDSSLSPSAPPLAQFPQLPDEVCTCEELACKFEKAKEGGLAACEHDLEQVLRASGKYSRDWLRKERLRWHPDQIAKKCDPTMRDLLIKQATTMYAQFEVLIANERSSV</sequence>
<gene>
    <name evidence="2" type="ORF">PG994_000614</name>
</gene>
<dbReference type="Proteomes" id="UP001480595">
    <property type="component" value="Unassembled WGS sequence"/>
</dbReference>
<reference evidence="2 3" key="1">
    <citation type="submission" date="2023-01" db="EMBL/GenBank/DDBJ databases">
        <title>Analysis of 21 Apiospora genomes using comparative genomics revels a genus with tremendous synthesis potential of carbohydrate active enzymes and secondary metabolites.</title>
        <authorList>
            <person name="Sorensen T."/>
        </authorList>
    </citation>
    <scope>NUCLEOTIDE SEQUENCE [LARGE SCALE GENOMIC DNA]</scope>
    <source>
        <strain evidence="2 3">CBS 135458</strain>
    </source>
</reference>
<dbReference type="EMBL" id="JAQQWL010000001">
    <property type="protein sequence ID" value="KAK8091109.1"/>
    <property type="molecule type" value="Genomic_DNA"/>
</dbReference>
<accession>A0ABR1X6X5</accession>
<name>A0ABR1X6X5_9PEZI</name>
<keyword evidence="3" id="KW-1185">Reference proteome</keyword>
<feature type="coiled-coil region" evidence="1">
    <location>
        <begin position="45"/>
        <end position="72"/>
    </location>
</feature>